<reference evidence="4" key="1">
    <citation type="submission" date="2025-08" db="UniProtKB">
        <authorList>
            <consortium name="RefSeq"/>
        </authorList>
    </citation>
    <scope>IDENTIFICATION</scope>
</reference>
<gene>
    <name evidence="4" type="primary">LOC115217266</name>
</gene>
<evidence type="ECO:0000313" key="3">
    <source>
        <dbReference type="Proteomes" id="UP000515154"/>
    </source>
</evidence>
<dbReference type="InterPro" id="IPR041588">
    <property type="entry name" value="Integrase_H2C2"/>
</dbReference>
<name>A0A6P7SWW0_9MOLL</name>
<dbReference type="PANTHER" id="PTHR37984">
    <property type="entry name" value="PROTEIN CBG26694"/>
    <property type="match status" value="1"/>
</dbReference>
<dbReference type="PANTHER" id="PTHR37984:SF7">
    <property type="entry name" value="INTEGRASE CATALYTIC DOMAIN-CONTAINING PROTEIN"/>
    <property type="match status" value="1"/>
</dbReference>
<proteinExistence type="predicted"/>
<feature type="domain" description="Integrase zinc-binding" evidence="2">
    <location>
        <begin position="103"/>
        <end position="157"/>
    </location>
</feature>
<dbReference type="FunFam" id="1.10.340.70:FF:000003">
    <property type="entry name" value="Protein CBG25708"/>
    <property type="match status" value="1"/>
</dbReference>
<dbReference type="InterPro" id="IPR050951">
    <property type="entry name" value="Retrovirus_Pol_polyprotein"/>
</dbReference>
<sequence length="227" mass="26099">MRYKPGKDLILVDALSRLSSHDKQMEGLSIKVHHIVNATNTKLAQIKEETSKDEELQLLTQMVIQVWPEKRHQVQHLIREYWAIHDDISVENGILMAGSRIVIPQSMQKEILDKIHQGHLGMDKCKLRAKSAVYWVGMYKDIEKTVSTCHIYQKYRNSQQKDEMISGDIPRRPWQAVGVDLFTESQEWSWIYRKTGADSEENTSQMPRDQGRPTPGTSVPTSDTAEG</sequence>
<feature type="region of interest" description="Disordered" evidence="1">
    <location>
        <begin position="193"/>
        <end position="227"/>
    </location>
</feature>
<organism evidence="3 4">
    <name type="scientific">Octopus sinensis</name>
    <name type="common">East Asian common octopus</name>
    <dbReference type="NCBI Taxonomy" id="2607531"/>
    <lineage>
        <taxon>Eukaryota</taxon>
        <taxon>Metazoa</taxon>
        <taxon>Spiralia</taxon>
        <taxon>Lophotrochozoa</taxon>
        <taxon>Mollusca</taxon>
        <taxon>Cephalopoda</taxon>
        <taxon>Coleoidea</taxon>
        <taxon>Octopodiformes</taxon>
        <taxon>Octopoda</taxon>
        <taxon>Incirrata</taxon>
        <taxon>Octopodidae</taxon>
        <taxon>Octopus</taxon>
    </lineage>
</organism>
<accession>A0A6P7SWW0</accession>
<dbReference type="Pfam" id="PF17921">
    <property type="entry name" value="Integrase_H2C2"/>
    <property type="match status" value="1"/>
</dbReference>
<dbReference type="AlphaFoldDB" id="A0A6P7SWW0"/>
<dbReference type="Proteomes" id="UP000515154">
    <property type="component" value="Linkage group LG11"/>
</dbReference>
<feature type="compositionally biased region" description="Polar residues" evidence="1">
    <location>
        <begin position="215"/>
        <end position="227"/>
    </location>
</feature>
<evidence type="ECO:0000256" key="1">
    <source>
        <dbReference type="SAM" id="MobiDB-lite"/>
    </source>
</evidence>
<dbReference type="KEGG" id="osn:115217266"/>
<evidence type="ECO:0000259" key="2">
    <source>
        <dbReference type="Pfam" id="PF17921"/>
    </source>
</evidence>
<dbReference type="RefSeq" id="XP_029642768.1">
    <property type="nucleotide sequence ID" value="XM_029786908.1"/>
</dbReference>
<protein>
    <submittedName>
        <fullName evidence="4">Uncharacterized protein K02A2.6-like</fullName>
    </submittedName>
</protein>
<evidence type="ECO:0000313" key="4">
    <source>
        <dbReference type="RefSeq" id="XP_029642768.1"/>
    </source>
</evidence>
<dbReference type="Gene3D" id="1.10.340.70">
    <property type="match status" value="1"/>
</dbReference>
<keyword evidence="3" id="KW-1185">Reference proteome</keyword>